<feature type="binding site" evidence="13">
    <location>
        <position position="204"/>
    </location>
    <ligand>
        <name>1-deoxy-D-xylulose 5-phosphate</name>
        <dbReference type="ChEBI" id="CHEBI:57792"/>
    </ligand>
</feature>
<feature type="binding site" evidence="13">
    <location>
        <position position="226"/>
    </location>
    <ligand>
        <name>Mn(2+)</name>
        <dbReference type="ChEBI" id="CHEBI:29035"/>
    </ligand>
</feature>
<comment type="similarity">
    <text evidence="3 13">Belongs to the DXR family.</text>
</comment>
<dbReference type="Pfam" id="PF08436">
    <property type="entry name" value="DXP_redisom_C"/>
    <property type="match status" value="1"/>
</dbReference>
<dbReference type="NCBIfam" id="NF009114">
    <property type="entry name" value="PRK12464.1"/>
    <property type="match status" value="1"/>
</dbReference>
<dbReference type="EMBL" id="JACHHT010000002">
    <property type="protein sequence ID" value="MBB6522323.1"/>
    <property type="molecule type" value="Genomic_DNA"/>
</dbReference>
<evidence type="ECO:0000259" key="14">
    <source>
        <dbReference type="Pfam" id="PF02670"/>
    </source>
</evidence>
<comment type="cofactor">
    <cofactor evidence="13">
        <name>Mg(2+)</name>
        <dbReference type="ChEBI" id="CHEBI:18420"/>
    </cofactor>
    <cofactor evidence="13">
        <name>Mn(2+)</name>
        <dbReference type="ChEBI" id="CHEBI:29035"/>
    </cofactor>
</comment>
<evidence type="ECO:0000313" key="17">
    <source>
        <dbReference type="EMBL" id="MBB6522323.1"/>
    </source>
</evidence>
<evidence type="ECO:0000256" key="12">
    <source>
        <dbReference type="ARBA" id="ARBA00071224"/>
    </source>
</evidence>
<feature type="binding site" evidence="13">
    <location>
        <position position="223"/>
    </location>
    <ligand>
        <name>1-deoxy-D-xylulose 5-phosphate</name>
        <dbReference type="ChEBI" id="CHEBI:57792"/>
    </ligand>
</feature>
<dbReference type="InParanoid" id="A0A7X0JV61"/>
<reference evidence="17 18" key="1">
    <citation type="submission" date="2020-08" db="EMBL/GenBank/DDBJ databases">
        <title>Genomic Encyclopedia of Type Strains, Phase IV (KMG-IV): sequencing the most valuable type-strain genomes for metagenomic binning, comparative biology and taxonomic classification.</title>
        <authorList>
            <person name="Goeker M."/>
        </authorList>
    </citation>
    <scope>NUCLEOTIDE SEQUENCE [LARGE SCALE GENOMIC DNA]</scope>
    <source>
        <strain evidence="17 18">DSM 22368</strain>
    </source>
</reference>
<evidence type="ECO:0000256" key="5">
    <source>
        <dbReference type="ARBA" id="ARBA00022723"/>
    </source>
</evidence>
<feature type="binding site" evidence="13">
    <location>
        <position position="15"/>
    </location>
    <ligand>
        <name>NADPH</name>
        <dbReference type="ChEBI" id="CHEBI:57783"/>
    </ligand>
</feature>
<feature type="binding site" evidence="13">
    <location>
        <position position="40"/>
    </location>
    <ligand>
        <name>NADPH</name>
        <dbReference type="ChEBI" id="CHEBI:57783"/>
    </ligand>
</feature>
<comment type="caution">
    <text evidence="17">The sequence shown here is derived from an EMBL/GenBank/DDBJ whole genome shotgun (WGS) entry which is preliminary data.</text>
</comment>
<dbReference type="GO" id="GO:0070402">
    <property type="term" value="F:NADPH binding"/>
    <property type="evidence" value="ECO:0007669"/>
    <property type="project" value="InterPro"/>
</dbReference>
<dbReference type="Gene3D" id="3.40.50.720">
    <property type="entry name" value="NAD(P)-binding Rossmann-like Domain"/>
    <property type="match status" value="1"/>
</dbReference>
<dbReference type="FunFam" id="1.10.1740.10:FF:000004">
    <property type="entry name" value="1-deoxy-D-xylulose 5-phosphate reductoisomerase"/>
    <property type="match status" value="1"/>
</dbReference>
<keyword evidence="17" id="KW-0413">Isomerase</keyword>
<feature type="binding site" evidence="13">
    <location>
        <position position="127"/>
    </location>
    <ligand>
        <name>NADPH</name>
        <dbReference type="ChEBI" id="CHEBI:57783"/>
    </ligand>
</feature>
<evidence type="ECO:0000256" key="13">
    <source>
        <dbReference type="HAMAP-Rule" id="MF_00183"/>
    </source>
</evidence>
<feature type="binding site" evidence="13">
    <location>
        <position position="226"/>
    </location>
    <ligand>
        <name>1-deoxy-D-xylulose 5-phosphate</name>
        <dbReference type="ChEBI" id="CHEBI:57792"/>
    </ligand>
</feature>
<feature type="binding site" evidence="13">
    <location>
        <position position="152"/>
    </location>
    <ligand>
        <name>1-deoxy-D-xylulose 5-phosphate</name>
        <dbReference type="ChEBI" id="CHEBI:57792"/>
    </ligand>
</feature>
<comment type="function">
    <text evidence="11 13">Catalyzes the NADPH-dependent rearrangement and reduction of 1-deoxy-D-xylulose-5-phosphate (DXP) to 2-C-methyl-D-erythritol 4-phosphate (MEP).</text>
</comment>
<accession>A0A7X0JV61</accession>
<dbReference type="PANTHER" id="PTHR30525:SF0">
    <property type="entry name" value="1-DEOXY-D-XYLULOSE 5-PHOSPHATE REDUCTOISOMERASE, CHLOROPLASTIC"/>
    <property type="match status" value="1"/>
</dbReference>
<keyword evidence="9 13" id="KW-0414">Isoprene biosynthesis</keyword>
<feature type="binding site" evidence="13">
    <location>
        <position position="222"/>
    </location>
    <ligand>
        <name>1-deoxy-D-xylulose 5-phosphate</name>
        <dbReference type="ChEBI" id="CHEBI:57792"/>
    </ligand>
</feature>
<evidence type="ECO:0000256" key="7">
    <source>
        <dbReference type="ARBA" id="ARBA00023002"/>
    </source>
</evidence>
<proteinExistence type="inferred from homology"/>
<dbReference type="InterPro" id="IPR003821">
    <property type="entry name" value="DXP_reductoisomerase"/>
</dbReference>
<dbReference type="FunFam" id="3.40.50.720:FF:000045">
    <property type="entry name" value="1-deoxy-D-xylulose 5-phosphate reductoisomerase"/>
    <property type="match status" value="1"/>
</dbReference>
<gene>
    <name evidence="13" type="primary">dxr</name>
    <name evidence="17" type="ORF">HNR48_002608</name>
</gene>
<dbReference type="InterPro" id="IPR036169">
    <property type="entry name" value="DXPR_C_sf"/>
</dbReference>
<comment type="pathway">
    <text evidence="2 13">Isoprenoid biosynthesis; isopentenyl diphosphate biosynthesis via DXP pathway; isopentenyl diphosphate from 1-deoxy-D-xylulose 5-phosphate: step 1/6.</text>
</comment>
<evidence type="ECO:0000256" key="6">
    <source>
        <dbReference type="ARBA" id="ARBA00022857"/>
    </source>
</evidence>
<dbReference type="NCBIfam" id="TIGR00243">
    <property type="entry name" value="Dxr"/>
    <property type="match status" value="1"/>
</dbReference>
<evidence type="ECO:0000256" key="1">
    <source>
        <dbReference type="ARBA" id="ARBA00001941"/>
    </source>
</evidence>
<dbReference type="UniPathway" id="UPA00056">
    <property type="reaction ID" value="UER00092"/>
</dbReference>
<keyword evidence="8 13" id="KW-0464">Manganese</keyword>
<evidence type="ECO:0000259" key="15">
    <source>
        <dbReference type="Pfam" id="PF08436"/>
    </source>
</evidence>
<dbReference type="InterPro" id="IPR026877">
    <property type="entry name" value="DXPR_C"/>
</dbReference>
<dbReference type="GO" id="GO:0051484">
    <property type="term" value="P:isopentenyl diphosphate biosynthetic process, methylerythritol 4-phosphate pathway involved in terpenoid biosynthetic process"/>
    <property type="evidence" value="ECO:0007669"/>
    <property type="project" value="UniProtKB-ARBA"/>
</dbReference>
<dbReference type="GO" id="GO:0030604">
    <property type="term" value="F:1-deoxy-D-xylulose-5-phosphate reductoisomerase activity"/>
    <property type="evidence" value="ECO:0007669"/>
    <property type="project" value="UniProtKB-UniRule"/>
</dbReference>
<feature type="binding site" evidence="13">
    <location>
        <position position="153"/>
    </location>
    <ligand>
        <name>1-deoxy-D-xylulose 5-phosphate</name>
        <dbReference type="ChEBI" id="CHEBI:57792"/>
    </ligand>
</feature>
<feature type="binding site" evidence="13">
    <location>
        <position position="14"/>
    </location>
    <ligand>
        <name>NADPH</name>
        <dbReference type="ChEBI" id="CHEBI:57783"/>
    </ligand>
</feature>
<keyword evidence="5 13" id="KW-0479">Metal-binding</keyword>
<feature type="binding site" evidence="13">
    <location>
        <position position="151"/>
    </location>
    <ligand>
        <name>Mn(2+)</name>
        <dbReference type="ChEBI" id="CHEBI:29035"/>
    </ligand>
</feature>
<keyword evidence="18" id="KW-1185">Reference proteome</keyword>
<comment type="cofactor">
    <cofactor evidence="1">
        <name>Co(2+)</name>
        <dbReference type="ChEBI" id="CHEBI:48828"/>
    </cofactor>
</comment>
<dbReference type="Pfam" id="PF02670">
    <property type="entry name" value="DXP_reductoisom"/>
    <property type="match status" value="1"/>
</dbReference>
<dbReference type="HAMAP" id="MF_00183">
    <property type="entry name" value="DXP_reductoisom"/>
    <property type="match status" value="1"/>
</dbReference>
<keyword evidence="7 13" id="KW-0560">Oxidoreductase</keyword>
<feature type="domain" description="DXP reductoisomerase C-terminal" evidence="16">
    <location>
        <begin position="266"/>
        <end position="382"/>
    </location>
</feature>
<evidence type="ECO:0000259" key="16">
    <source>
        <dbReference type="Pfam" id="PF13288"/>
    </source>
</evidence>
<evidence type="ECO:0000256" key="3">
    <source>
        <dbReference type="ARBA" id="ARBA00006825"/>
    </source>
</evidence>
<sequence length="392" mass="41544">MSKQERLTILGSTGSIGLSTLDVAARHPDRFHIHALCANRSWQALHKQVLIHKPAYAVLVDSDAARNLRDALAGEGVCTEVLEGPQALEAVSAEADTVMAAIVGAAGLLPTLAAVKAGNKVLLANKESLVMAGDLFMDAVKDHQALLLPIDSEHNAIFQCLPANASSLSEAGVRKILLTGSGGPFRETALEDLPKVTVAQACAHPNWSMGQKISVDSATMMNKGLEYIEARWLFSASAEQIEVLLHPQSVVHSMVQYNDGSVLAQLGQPDMKTPIAHAMAWPERIESGVESLDFTRLGELSFAAPDVKRFPCLALAIEASKAGGSAATCLNAANEEAVAAFLAERIAFTDIARINGDALARHDNIDASDIDTVLAIDAEARRIAHELISATA</sequence>
<name>A0A7X0JV61_9GAMM</name>
<feature type="binding site" evidence="13">
    <location>
        <position position="126"/>
    </location>
    <ligand>
        <name>1-deoxy-D-xylulose 5-phosphate</name>
        <dbReference type="ChEBI" id="CHEBI:57792"/>
    </ligand>
</feature>
<evidence type="ECO:0000256" key="8">
    <source>
        <dbReference type="ARBA" id="ARBA00023211"/>
    </source>
</evidence>
<comment type="caution">
    <text evidence="13">Lacks conserved residue(s) required for the propagation of feature annotation.</text>
</comment>
<keyword evidence="13" id="KW-0460">Magnesium</keyword>
<evidence type="ECO:0000256" key="10">
    <source>
        <dbReference type="ARBA" id="ARBA00048543"/>
    </source>
</evidence>
<organism evidence="17 18">
    <name type="scientific">Pseudoteredinibacter isoporae</name>
    <dbReference type="NCBI Taxonomy" id="570281"/>
    <lineage>
        <taxon>Bacteria</taxon>
        <taxon>Pseudomonadati</taxon>
        <taxon>Pseudomonadota</taxon>
        <taxon>Gammaproteobacteria</taxon>
        <taxon>Cellvibrionales</taxon>
        <taxon>Cellvibrionaceae</taxon>
        <taxon>Pseudoteredinibacter</taxon>
    </lineage>
</organism>
<dbReference type="Proteomes" id="UP000528457">
    <property type="component" value="Unassembled WGS sequence"/>
</dbReference>
<feature type="binding site" evidence="13">
    <location>
        <position position="153"/>
    </location>
    <ligand>
        <name>Mn(2+)</name>
        <dbReference type="ChEBI" id="CHEBI:29035"/>
    </ligand>
</feature>
<protein>
    <recommendedName>
        <fullName evidence="12 13">1-deoxy-D-xylulose 5-phosphate reductoisomerase</fullName>
        <shortName evidence="13">DXP reductoisomerase</shortName>
        <ecNumber evidence="4 13">1.1.1.267</ecNumber>
    </recommendedName>
    <alternativeName>
        <fullName evidence="13">1-deoxyxylulose-5-phosphate reductoisomerase</fullName>
    </alternativeName>
    <alternativeName>
        <fullName evidence="13">2-C-methyl-D-erythritol 4-phosphate synthase</fullName>
    </alternativeName>
</protein>
<dbReference type="NCBIfam" id="NF003938">
    <property type="entry name" value="PRK05447.1-1"/>
    <property type="match status" value="1"/>
</dbReference>
<evidence type="ECO:0000313" key="18">
    <source>
        <dbReference type="Proteomes" id="UP000528457"/>
    </source>
</evidence>
<feature type="binding site" evidence="13">
    <location>
        <position position="210"/>
    </location>
    <ligand>
        <name>NADPH</name>
        <dbReference type="ChEBI" id="CHEBI:57783"/>
    </ligand>
</feature>
<evidence type="ECO:0000256" key="11">
    <source>
        <dbReference type="ARBA" id="ARBA00054845"/>
    </source>
</evidence>
<dbReference type="AlphaFoldDB" id="A0A7X0JV61"/>
<evidence type="ECO:0000256" key="9">
    <source>
        <dbReference type="ARBA" id="ARBA00023229"/>
    </source>
</evidence>
<evidence type="ECO:0000256" key="2">
    <source>
        <dbReference type="ARBA" id="ARBA00005094"/>
    </source>
</evidence>
<dbReference type="SUPFAM" id="SSF51735">
    <property type="entry name" value="NAD(P)-binding Rossmann-fold domains"/>
    <property type="match status" value="1"/>
</dbReference>
<dbReference type="FunCoup" id="A0A7X0JV61">
    <property type="interactions" value="381"/>
</dbReference>
<dbReference type="RefSeq" id="WP_166846138.1">
    <property type="nucleotide sequence ID" value="NZ_JAAONY010000002.1"/>
</dbReference>
<feature type="binding site" evidence="13">
    <location>
        <position position="13"/>
    </location>
    <ligand>
        <name>NADPH</name>
        <dbReference type="ChEBI" id="CHEBI:57783"/>
    </ligand>
</feature>
<dbReference type="EC" id="1.1.1.267" evidence="4 13"/>
<dbReference type="Gene3D" id="1.10.1740.10">
    <property type="match status" value="1"/>
</dbReference>
<dbReference type="InterPro" id="IPR036291">
    <property type="entry name" value="NAD(P)-bd_dom_sf"/>
</dbReference>
<dbReference type="SUPFAM" id="SSF69055">
    <property type="entry name" value="1-deoxy-D-xylulose-5-phosphate reductoisomerase, C-terminal domain"/>
    <property type="match status" value="1"/>
</dbReference>
<dbReference type="GO" id="GO:0030145">
    <property type="term" value="F:manganese ion binding"/>
    <property type="evidence" value="ECO:0007669"/>
    <property type="project" value="TreeGrafter"/>
</dbReference>
<feature type="domain" description="1-deoxy-D-xylulose 5-phosphate reductoisomerase N-terminal" evidence="14">
    <location>
        <begin position="7"/>
        <end position="133"/>
    </location>
</feature>
<feature type="binding site" evidence="13">
    <location>
        <position position="217"/>
    </location>
    <ligand>
        <name>1-deoxy-D-xylulose 5-phosphate</name>
        <dbReference type="ChEBI" id="CHEBI:57792"/>
    </ligand>
</feature>
<keyword evidence="6 13" id="KW-0521">NADP</keyword>
<comment type="catalytic activity">
    <reaction evidence="10">
        <text>2-C-methyl-D-erythritol 4-phosphate + NADP(+) = 1-deoxy-D-xylulose 5-phosphate + NADPH + H(+)</text>
        <dbReference type="Rhea" id="RHEA:13717"/>
        <dbReference type="ChEBI" id="CHEBI:15378"/>
        <dbReference type="ChEBI" id="CHEBI:57783"/>
        <dbReference type="ChEBI" id="CHEBI:57792"/>
        <dbReference type="ChEBI" id="CHEBI:58262"/>
        <dbReference type="ChEBI" id="CHEBI:58349"/>
        <dbReference type="EC" id="1.1.1.267"/>
    </reaction>
    <physiologicalReaction direction="right-to-left" evidence="10">
        <dbReference type="Rhea" id="RHEA:13719"/>
    </physiologicalReaction>
</comment>
<dbReference type="InterPro" id="IPR013644">
    <property type="entry name" value="DXP_reductoisomerase_C"/>
</dbReference>
<dbReference type="GO" id="GO:0016853">
    <property type="term" value="F:isomerase activity"/>
    <property type="evidence" value="ECO:0007669"/>
    <property type="project" value="UniProtKB-KW"/>
</dbReference>
<feature type="binding site" evidence="13">
    <location>
        <position position="16"/>
    </location>
    <ligand>
        <name>NADPH</name>
        <dbReference type="ChEBI" id="CHEBI:57783"/>
    </ligand>
</feature>
<evidence type="ECO:0000256" key="4">
    <source>
        <dbReference type="ARBA" id="ARBA00012366"/>
    </source>
</evidence>
<feature type="binding site" evidence="13">
    <location>
        <position position="181"/>
    </location>
    <ligand>
        <name>1-deoxy-D-xylulose 5-phosphate</name>
        <dbReference type="ChEBI" id="CHEBI:57792"/>
    </ligand>
</feature>
<dbReference type="PIRSF" id="PIRSF006205">
    <property type="entry name" value="Dxp_reductismrs"/>
    <property type="match status" value="1"/>
</dbReference>
<dbReference type="PANTHER" id="PTHR30525">
    <property type="entry name" value="1-DEOXY-D-XYLULOSE 5-PHOSPHATE REDUCTOISOMERASE"/>
    <property type="match status" value="1"/>
</dbReference>
<feature type="binding site" evidence="13">
    <location>
        <position position="125"/>
    </location>
    <ligand>
        <name>NADPH</name>
        <dbReference type="ChEBI" id="CHEBI:57783"/>
    </ligand>
</feature>
<feature type="domain" description="1-deoxy-D-xylulose 5-phosphate reductoisomerase C-terminal" evidence="15">
    <location>
        <begin position="147"/>
        <end position="234"/>
    </location>
</feature>
<dbReference type="SUPFAM" id="SSF55347">
    <property type="entry name" value="Glyceraldehyde-3-phosphate dehydrogenase-like, C-terminal domain"/>
    <property type="match status" value="1"/>
</dbReference>
<dbReference type="Pfam" id="PF13288">
    <property type="entry name" value="DXPR_C"/>
    <property type="match status" value="1"/>
</dbReference>
<dbReference type="InterPro" id="IPR013512">
    <property type="entry name" value="DXP_reductoisomerase_N"/>
</dbReference>